<dbReference type="KEGG" id="snq:CP978_21255"/>
<dbReference type="OrthoDB" id="3854400at2"/>
<proteinExistence type="predicted"/>
<feature type="compositionally biased region" description="Acidic residues" evidence="1">
    <location>
        <begin position="132"/>
        <end position="162"/>
    </location>
</feature>
<protein>
    <submittedName>
        <fullName evidence="2">Uncharacterized protein</fullName>
    </submittedName>
</protein>
<dbReference type="EMBL" id="CP023747">
    <property type="protein sequence ID" value="QEV43405.1"/>
    <property type="molecule type" value="Genomic_DNA"/>
</dbReference>
<gene>
    <name evidence="2" type="ORF">CP978_21255</name>
</gene>
<evidence type="ECO:0000313" key="2">
    <source>
        <dbReference type="EMBL" id="QEV43405.1"/>
    </source>
</evidence>
<organism evidence="2 3">
    <name type="scientific">Streptomyces nodosus</name>
    <dbReference type="NCBI Taxonomy" id="40318"/>
    <lineage>
        <taxon>Bacteria</taxon>
        <taxon>Bacillati</taxon>
        <taxon>Actinomycetota</taxon>
        <taxon>Actinomycetes</taxon>
        <taxon>Kitasatosporales</taxon>
        <taxon>Streptomycetaceae</taxon>
        <taxon>Streptomyces</taxon>
    </lineage>
</organism>
<reference evidence="2 3" key="1">
    <citation type="submission" date="2017-09" db="EMBL/GenBank/DDBJ databases">
        <title>Streptomyces genome completion.</title>
        <authorList>
            <person name="Lee N."/>
            <person name="Cho B.-K."/>
        </authorList>
    </citation>
    <scope>NUCLEOTIDE SEQUENCE [LARGE SCALE GENOMIC DNA]</scope>
    <source>
        <strain evidence="2 3">ATCC 14899</strain>
    </source>
</reference>
<name>A0A5P2WD74_9ACTN</name>
<sequence length="162" mass="17764">MDVVRRAADTKYRSPCGACELDVRGDASERRGSRESRAPSGPYAPAMSTPETSQFVRLRMELVVEVTDAEALAKTALHRIAEDPDLPEGERAYTESAVAEDTAEALAYLVDPADLLGKVPGIELAQATWSSEETEYDPDSSDWVLGEDDADDEEDEEEARLR</sequence>
<feature type="region of interest" description="Disordered" evidence="1">
    <location>
        <begin position="22"/>
        <end position="50"/>
    </location>
</feature>
<accession>A0A5P2WD74</accession>
<feature type="region of interest" description="Disordered" evidence="1">
    <location>
        <begin position="127"/>
        <end position="162"/>
    </location>
</feature>
<dbReference type="AlphaFoldDB" id="A0A5P2WD74"/>
<evidence type="ECO:0000256" key="1">
    <source>
        <dbReference type="SAM" id="MobiDB-lite"/>
    </source>
</evidence>
<feature type="compositionally biased region" description="Basic and acidic residues" evidence="1">
    <location>
        <begin position="22"/>
        <end position="37"/>
    </location>
</feature>
<evidence type="ECO:0000313" key="3">
    <source>
        <dbReference type="Proteomes" id="UP000325763"/>
    </source>
</evidence>
<dbReference type="Proteomes" id="UP000325763">
    <property type="component" value="Chromosome"/>
</dbReference>